<feature type="transmembrane region" description="Helical" evidence="6">
    <location>
        <begin position="14"/>
        <end position="34"/>
    </location>
</feature>
<keyword evidence="5 6" id="KW-0472">Membrane</keyword>
<accession>A0A840F1J1</accession>
<keyword evidence="4 6" id="KW-1133">Transmembrane helix</keyword>
<feature type="transmembrane region" description="Helical" evidence="6">
    <location>
        <begin position="46"/>
        <end position="69"/>
    </location>
</feature>
<comment type="subcellular location">
    <subcellularLocation>
        <location evidence="1">Cell membrane</location>
        <topology evidence="1">Multi-pass membrane protein</topology>
    </subcellularLocation>
</comment>
<evidence type="ECO:0000313" key="9">
    <source>
        <dbReference type="Proteomes" id="UP000551501"/>
    </source>
</evidence>
<feature type="domain" description="DUF3817" evidence="7">
    <location>
        <begin position="12"/>
        <end position="98"/>
    </location>
</feature>
<feature type="transmembrane region" description="Helical" evidence="6">
    <location>
        <begin position="75"/>
        <end position="96"/>
    </location>
</feature>
<dbReference type="PANTHER" id="PTHR40077:SF1">
    <property type="entry name" value="MEMBRANE PROTEIN"/>
    <property type="match status" value="1"/>
</dbReference>
<dbReference type="AlphaFoldDB" id="A0A840F1J1"/>
<evidence type="ECO:0000256" key="5">
    <source>
        <dbReference type="ARBA" id="ARBA00023136"/>
    </source>
</evidence>
<sequence length="124" mass="13568">MKDFFVLTTPAKCFRFIAVVEAITWVALLIAMIVKYGGGVDSAVRVPGMLHGIAFVAYLVITLWAAIALKWNFKTFVLAALASIPPAFTVWFEVWARRNGHLGELSNLATGRGGDDVDRDKLAV</sequence>
<evidence type="ECO:0000256" key="3">
    <source>
        <dbReference type="ARBA" id="ARBA00022692"/>
    </source>
</evidence>
<name>A0A840F1J1_9ACTN</name>
<dbReference type="EMBL" id="JACIFP010000001">
    <property type="protein sequence ID" value="MBB4135836.1"/>
    <property type="molecule type" value="Genomic_DNA"/>
</dbReference>
<organism evidence="8 9">
    <name type="scientific">Gordonia humi</name>
    <dbReference type="NCBI Taxonomy" id="686429"/>
    <lineage>
        <taxon>Bacteria</taxon>
        <taxon>Bacillati</taxon>
        <taxon>Actinomycetota</taxon>
        <taxon>Actinomycetes</taxon>
        <taxon>Mycobacteriales</taxon>
        <taxon>Gordoniaceae</taxon>
        <taxon>Gordonia</taxon>
    </lineage>
</organism>
<dbReference type="InterPro" id="IPR023845">
    <property type="entry name" value="DUF3817_TM"/>
</dbReference>
<evidence type="ECO:0000256" key="1">
    <source>
        <dbReference type="ARBA" id="ARBA00004651"/>
    </source>
</evidence>
<keyword evidence="2" id="KW-1003">Cell membrane</keyword>
<dbReference type="NCBIfam" id="TIGR03954">
    <property type="entry name" value="integ_memb_HG"/>
    <property type="match status" value="1"/>
</dbReference>
<dbReference type="GO" id="GO:0005886">
    <property type="term" value="C:plasma membrane"/>
    <property type="evidence" value="ECO:0007669"/>
    <property type="project" value="UniProtKB-SubCell"/>
</dbReference>
<keyword evidence="9" id="KW-1185">Reference proteome</keyword>
<reference evidence="8 9" key="1">
    <citation type="submission" date="2020-08" db="EMBL/GenBank/DDBJ databases">
        <title>Sequencing the genomes of 1000 actinobacteria strains.</title>
        <authorList>
            <person name="Klenk H.-P."/>
        </authorList>
    </citation>
    <scope>NUCLEOTIDE SEQUENCE [LARGE SCALE GENOMIC DNA]</scope>
    <source>
        <strain evidence="8 9">DSM 45298</strain>
    </source>
</reference>
<evidence type="ECO:0000256" key="6">
    <source>
        <dbReference type="SAM" id="Phobius"/>
    </source>
</evidence>
<dbReference type="Pfam" id="PF12823">
    <property type="entry name" value="DUF3817"/>
    <property type="match status" value="1"/>
</dbReference>
<protein>
    <submittedName>
        <fullName evidence="8">Integral membrane protein</fullName>
    </submittedName>
</protein>
<keyword evidence="3 6" id="KW-0812">Transmembrane</keyword>
<proteinExistence type="predicted"/>
<dbReference type="PANTHER" id="PTHR40077">
    <property type="entry name" value="MEMBRANE PROTEIN-RELATED"/>
    <property type="match status" value="1"/>
</dbReference>
<evidence type="ECO:0000313" key="8">
    <source>
        <dbReference type="EMBL" id="MBB4135836.1"/>
    </source>
</evidence>
<evidence type="ECO:0000256" key="4">
    <source>
        <dbReference type="ARBA" id="ARBA00022989"/>
    </source>
</evidence>
<evidence type="ECO:0000259" key="7">
    <source>
        <dbReference type="Pfam" id="PF12823"/>
    </source>
</evidence>
<dbReference type="Proteomes" id="UP000551501">
    <property type="component" value="Unassembled WGS sequence"/>
</dbReference>
<dbReference type="RefSeq" id="WP_343067389.1">
    <property type="nucleotide sequence ID" value="NZ_BAABHL010000040.1"/>
</dbReference>
<evidence type="ECO:0000256" key="2">
    <source>
        <dbReference type="ARBA" id="ARBA00022475"/>
    </source>
</evidence>
<comment type="caution">
    <text evidence="8">The sequence shown here is derived from an EMBL/GenBank/DDBJ whole genome shotgun (WGS) entry which is preliminary data.</text>
</comment>
<gene>
    <name evidence="8" type="ORF">BKA16_002388</name>
</gene>